<evidence type="ECO:0000313" key="4">
    <source>
        <dbReference type="Proteomes" id="UP001172684"/>
    </source>
</evidence>
<evidence type="ECO:0000313" key="3">
    <source>
        <dbReference type="EMBL" id="KAJ9656080.1"/>
    </source>
</evidence>
<feature type="compositionally biased region" description="Basic residues" evidence="1">
    <location>
        <begin position="376"/>
        <end position="396"/>
    </location>
</feature>
<evidence type="ECO:0000259" key="2">
    <source>
        <dbReference type="Pfam" id="PF25545"/>
    </source>
</evidence>
<feature type="compositionally biased region" description="Polar residues" evidence="1">
    <location>
        <begin position="348"/>
        <end position="357"/>
    </location>
</feature>
<reference evidence="3" key="1">
    <citation type="submission" date="2022-10" db="EMBL/GenBank/DDBJ databases">
        <title>Culturing micro-colonial fungi from biological soil crusts in the Mojave desert and describing Neophaeococcomyces mojavensis, and introducing the new genera and species Taxawa tesnikishii.</title>
        <authorList>
            <person name="Kurbessoian T."/>
            <person name="Stajich J.E."/>
        </authorList>
    </citation>
    <scope>NUCLEOTIDE SEQUENCE</scope>
    <source>
        <strain evidence="3">TK_1</strain>
    </source>
</reference>
<dbReference type="InterPro" id="IPR057684">
    <property type="entry name" value="DUF7924"/>
</dbReference>
<gene>
    <name evidence="3" type="ORF">H2201_008652</name>
</gene>
<dbReference type="Proteomes" id="UP001172684">
    <property type="component" value="Unassembled WGS sequence"/>
</dbReference>
<dbReference type="Pfam" id="PF25545">
    <property type="entry name" value="DUF7924"/>
    <property type="match status" value="1"/>
</dbReference>
<proteinExistence type="predicted"/>
<sequence>MSSSESAQRSRVESSSTRNTFSRTSTIRKTSAYDAGFEQHLVENGIYPHGHEHLDDRDSPGPDNWEEINQALAQPRPSLSPSRFSDGAFRAFERANSRAYNEAKIMSSVLPIIAGSGDIPSQENIKYTNLAPLTDGTITAPKPDFYDGVRPEQLDRRVRNELGRYIVPSKNLSTPALPNFFVEAKGPDGSAAVAKRQACYDGAIGARAMLYTRSYASGDDMEYDGNAYTITSTYHDGTLKMYTTHPTQPAEPDGNPNYHMTQLRTFAMTNTLETFRQAAGAFRNARDWAKEQRDDAIAAANRKANGHGNAPSIESPGLDLVTSFASEAPSQASTTSVDEVPYTIESLSQETSLTSDTTVHESETSTDELVLDLKTPAKRSSRHSQRLQRSQRKRRNAGTTLRNPYAHHGVHFLNKTTARTARALLK</sequence>
<keyword evidence="4" id="KW-1185">Reference proteome</keyword>
<comment type="caution">
    <text evidence="3">The sequence shown here is derived from an EMBL/GenBank/DDBJ whole genome shotgun (WGS) entry which is preliminary data.</text>
</comment>
<feature type="region of interest" description="Disordered" evidence="1">
    <location>
        <begin position="1"/>
        <end position="33"/>
    </location>
</feature>
<evidence type="ECO:0000256" key="1">
    <source>
        <dbReference type="SAM" id="MobiDB-lite"/>
    </source>
</evidence>
<feature type="region of interest" description="Disordered" evidence="1">
    <location>
        <begin position="348"/>
        <end position="404"/>
    </location>
</feature>
<dbReference type="EMBL" id="JAPDRL010000139">
    <property type="protein sequence ID" value="KAJ9656080.1"/>
    <property type="molecule type" value="Genomic_DNA"/>
</dbReference>
<organism evidence="3 4">
    <name type="scientific">Coniosporium apollinis</name>
    <dbReference type="NCBI Taxonomy" id="61459"/>
    <lineage>
        <taxon>Eukaryota</taxon>
        <taxon>Fungi</taxon>
        <taxon>Dikarya</taxon>
        <taxon>Ascomycota</taxon>
        <taxon>Pezizomycotina</taxon>
        <taxon>Dothideomycetes</taxon>
        <taxon>Dothideomycetes incertae sedis</taxon>
        <taxon>Coniosporium</taxon>
    </lineage>
</organism>
<protein>
    <recommendedName>
        <fullName evidence="2">DUF7924 domain-containing protein</fullName>
    </recommendedName>
</protein>
<accession>A0ABQ9NGF0</accession>
<name>A0ABQ9NGF0_9PEZI</name>
<feature type="compositionally biased region" description="Low complexity" evidence="1">
    <location>
        <begin position="14"/>
        <end position="28"/>
    </location>
</feature>
<feature type="domain" description="DUF7924" evidence="2">
    <location>
        <begin position="132"/>
        <end position="298"/>
    </location>
</feature>